<dbReference type="InterPro" id="IPR050508">
    <property type="entry name" value="Methyltransf_Superfamily"/>
</dbReference>
<dbReference type="InterPro" id="IPR029063">
    <property type="entry name" value="SAM-dependent_MTases_sf"/>
</dbReference>
<dbReference type="GO" id="GO:0052911">
    <property type="term" value="F:23S rRNA (guanine(745)-N(1))-methyltransferase activity"/>
    <property type="evidence" value="ECO:0007669"/>
    <property type="project" value="UniProtKB-EC"/>
</dbReference>
<name>A0A1R4ECP4_9GAMM</name>
<feature type="domain" description="Methyltransferase" evidence="1">
    <location>
        <begin position="115"/>
        <end position="242"/>
    </location>
</feature>
<dbReference type="STRING" id="1945520.A1019T_00109"/>
<evidence type="ECO:0000313" key="3">
    <source>
        <dbReference type="EMBL" id="SJM36149.1"/>
    </source>
</evidence>
<dbReference type="PANTHER" id="PTHR42912">
    <property type="entry name" value="METHYLTRANSFERASE"/>
    <property type="match status" value="1"/>
</dbReference>
<evidence type="ECO:0000259" key="1">
    <source>
        <dbReference type="Pfam" id="PF13847"/>
    </source>
</evidence>
<dbReference type="Pfam" id="PF13847">
    <property type="entry name" value="Methyltransf_31"/>
    <property type="match status" value="1"/>
</dbReference>
<dbReference type="OrthoDB" id="108476at2"/>
<dbReference type="CDD" id="cd02440">
    <property type="entry name" value="AdoMet_MTases"/>
    <property type="match status" value="1"/>
</dbReference>
<evidence type="ECO:0000259" key="2">
    <source>
        <dbReference type="Pfam" id="PF21302"/>
    </source>
</evidence>
<dbReference type="InterPro" id="IPR048647">
    <property type="entry name" value="RlmA_N"/>
</dbReference>
<protein>
    <submittedName>
        <fullName evidence="3">23S rRNA (Guanine(745)-N(1))-methyltransferase</fullName>
        <ecNumber evidence="3">2.1.1.187</ecNumber>
    </submittedName>
</protein>
<dbReference type="EC" id="2.1.1.187" evidence="3"/>
<accession>A0A1R4ECP4</accession>
<reference evidence="4" key="1">
    <citation type="submission" date="2017-02" db="EMBL/GenBank/DDBJ databases">
        <authorList>
            <person name="Mornico D."/>
        </authorList>
    </citation>
    <scope>NUCLEOTIDE SEQUENCE [LARGE SCALE GENOMIC DNA]</scope>
</reference>
<dbReference type="SUPFAM" id="SSF53335">
    <property type="entry name" value="S-adenosyl-L-methionine-dependent methyltransferases"/>
    <property type="match status" value="1"/>
</dbReference>
<dbReference type="Proteomes" id="UP000188169">
    <property type="component" value="Unassembled WGS sequence"/>
</dbReference>
<dbReference type="EMBL" id="FUGD01000029">
    <property type="protein sequence ID" value="SJM36149.1"/>
    <property type="molecule type" value="Genomic_DNA"/>
</dbReference>
<proteinExistence type="predicted"/>
<gene>
    <name evidence="3" type="primary">rlmA</name>
    <name evidence="3" type="ORF">A1019T_00109</name>
</gene>
<feature type="domain" description="23S rRNA (guanine(745)-N(1))-methyltransferase N-terminal" evidence="2">
    <location>
        <begin position="15"/>
        <end position="64"/>
    </location>
</feature>
<dbReference type="Pfam" id="PF21302">
    <property type="entry name" value="Zn_ribbon_RlmA"/>
    <property type="match status" value="1"/>
</dbReference>
<keyword evidence="3" id="KW-0489">Methyltransferase</keyword>
<keyword evidence="4" id="KW-1185">Reference proteome</keyword>
<evidence type="ECO:0000313" key="4">
    <source>
        <dbReference type="Proteomes" id="UP000188169"/>
    </source>
</evidence>
<dbReference type="InterPro" id="IPR025714">
    <property type="entry name" value="Methyltranfer_dom"/>
</dbReference>
<keyword evidence="3" id="KW-0808">Transferase</keyword>
<organism evidence="3 4">
    <name type="scientific">Psychrobacter pasteurii</name>
    <dbReference type="NCBI Taxonomy" id="1945520"/>
    <lineage>
        <taxon>Bacteria</taxon>
        <taxon>Pseudomonadati</taxon>
        <taxon>Pseudomonadota</taxon>
        <taxon>Gammaproteobacteria</taxon>
        <taxon>Moraxellales</taxon>
        <taxon>Moraxellaceae</taxon>
        <taxon>Psychrobacter</taxon>
    </lineage>
</organism>
<dbReference type="Gene3D" id="3.40.50.150">
    <property type="entry name" value="Vaccinia Virus protein VP39"/>
    <property type="match status" value="1"/>
</dbReference>
<dbReference type="RefSeq" id="WP_077447560.1">
    <property type="nucleotide sequence ID" value="NZ_FUGD01000029.1"/>
</dbReference>
<dbReference type="AlphaFoldDB" id="A0A1R4ECP4"/>
<dbReference type="PANTHER" id="PTHR42912:SF45">
    <property type="entry name" value="23S RRNA (GUANINE(745)-N(1))-METHYLTRANSFERASE"/>
    <property type="match status" value="1"/>
</dbReference>
<sequence>MPSSQHTKLQSPQLLCPYCQSPLLVDAKTWLCDGSLNNKGTRHPFDVARQGYVNLLPVQNKKSKDPGDSQESIDARHRFLSQGFYQPLQQLIANLVQVKAEPLEQSSQSQLDTQTWLDVGCGEGYYTGAIAQALSSNNTQLNQNDCALIALDISKPAVATTARGAKQNQQLWYQVKADKAAATTTAIYPMVASASHLPLVDDSLDAISTIFSPILPDEFARVLKSGGRLLIAKPDSGHLQSMREALFDEVRPHDSDKFLEELAPYFKEVATHKVSADLVLNRQALADLLTMTPYSYRAKAEKREALLASAERQPFQTTARFVVYELVKKKGEA</sequence>